<dbReference type="Pfam" id="PF02635">
    <property type="entry name" value="DsrE"/>
    <property type="match status" value="1"/>
</dbReference>
<evidence type="ECO:0000313" key="3">
    <source>
        <dbReference type="Proteomes" id="UP000515344"/>
    </source>
</evidence>
<organism evidence="2 3">
    <name type="scientific">Lacibacter sediminis</name>
    <dbReference type="NCBI Taxonomy" id="2760713"/>
    <lineage>
        <taxon>Bacteria</taxon>
        <taxon>Pseudomonadati</taxon>
        <taxon>Bacteroidota</taxon>
        <taxon>Chitinophagia</taxon>
        <taxon>Chitinophagales</taxon>
        <taxon>Chitinophagaceae</taxon>
        <taxon>Lacibacter</taxon>
    </lineage>
</organism>
<protein>
    <submittedName>
        <fullName evidence="2">DsrE family protein</fullName>
    </submittedName>
</protein>
<keyword evidence="1" id="KW-0732">Signal</keyword>
<dbReference type="SUPFAM" id="SSF75169">
    <property type="entry name" value="DsrEFH-like"/>
    <property type="match status" value="1"/>
</dbReference>
<name>A0A7G5XCG3_9BACT</name>
<dbReference type="PANTHER" id="PTHR37691:SF1">
    <property type="entry name" value="BLR3518 PROTEIN"/>
    <property type="match status" value="1"/>
</dbReference>
<dbReference type="InterPro" id="IPR003787">
    <property type="entry name" value="Sulphur_relay_DsrE/F-like"/>
</dbReference>
<dbReference type="AlphaFoldDB" id="A0A7G5XCG3"/>
<dbReference type="PANTHER" id="PTHR37691">
    <property type="entry name" value="BLR3518 PROTEIN"/>
    <property type="match status" value="1"/>
</dbReference>
<dbReference type="InterPro" id="IPR027396">
    <property type="entry name" value="DsrEFH-like"/>
</dbReference>
<proteinExistence type="predicted"/>
<dbReference type="Gene3D" id="3.40.1260.10">
    <property type="entry name" value="DsrEFH-like"/>
    <property type="match status" value="1"/>
</dbReference>
<gene>
    <name evidence="2" type="ORF">H4075_13875</name>
</gene>
<feature type="signal peptide" evidence="1">
    <location>
        <begin position="1"/>
        <end position="19"/>
    </location>
</feature>
<evidence type="ECO:0000313" key="2">
    <source>
        <dbReference type="EMBL" id="QNA43166.1"/>
    </source>
</evidence>
<sequence>MKPYLLNILCIFSTIMACAQNKVNPVIRSYGTVFEIPTADHKPDPSLEYKIIVELTENTPKTDSLNIYLEAIATLINLHAAEGVPQKNIKLVVVLRKGATYAVFGDELYKKYFKVENPNRQLIKELTDAGVEFYVCGQTMIKRNTKEEELMQSTKIASSGLTAISTYQLKGYTMIKF</sequence>
<dbReference type="PROSITE" id="PS51257">
    <property type="entry name" value="PROKAR_LIPOPROTEIN"/>
    <property type="match status" value="1"/>
</dbReference>
<feature type="chain" id="PRO_5028802389" evidence="1">
    <location>
        <begin position="20"/>
        <end position="177"/>
    </location>
</feature>
<reference evidence="3" key="1">
    <citation type="submission" date="2020-08" db="EMBL/GenBank/DDBJ databases">
        <title>Lacibacter sp. S13-6-6 genome sequencing.</title>
        <authorList>
            <person name="Jin L."/>
        </authorList>
    </citation>
    <scope>NUCLEOTIDE SEQUENCE [LARGE SCALE GENOMIC DNA]</scope>
    <source>
        <strain evidence="3">S13-6-6</strain>
    </source>
</reference>
<keyword evidence="3" id="KW-1185">Reference proteome</keyword>
<accession>A0A7G5XCG3</accession>
<dbReference type="RefSeq" id="WP_182801431.1">
    <property type="nucleotide sequence ID" value="NZ_CP060007.1"/>
</dbReference>
<dbReference type="EMBL" id="CP060007">
    <property type="protein sequence ID" value="QNA43166.1"/>
    <property type="molecule type" value="Genomic_DNA"/>
</dbReference>
<dbReference type="KEGG" id="lacs:H4075_13875"/>
<dbReference type="Proteomes" id="UP000515344">
    <property type="component" value="Chromosome"/>
</dbReference>
<evidence type="ECO:0000256" key="1">
    <source>
        <dbReference type="SAM" id="SignalP"/>
    </source>
</evidence>